<gene>
    <name evidence="2" type="ORF">B0H17DRAFT_1180086</name>
</gene>
<protein>
    <submittedName>
        <fullName evidence="2">Uncharacterized protein</fullName>
    </submittedName>
</protein>
<evidence type="ECO:0000256" key="1">
    <source>
        <dbReference type="SAM" id="MobiDB-lite"/>
    </source>
</evidence>
<dbReference type="AlphaFoldDB" id="A0AAD7GIP9"/>
<evidence type="ECO:0000313" key="3">
    <source>
        <dbReference type="Proteomes" id="UP001221757"/>
    </source>
</evidence>
<reference evidence="2" key="1">
    <citation type="submission" date="2023-03" db="EMBL/GenBank/DDBJ databases">
        <title>Massive genome expansion in bonnet fungi (Mycena s.s.) driven by repeated elements and novel gene families across ecological guilds.</title>
        <authorList>
            <consortium name="Lawrence Berkeley National Laboratory"/>
            <person name="Harder C.B."/>
            <person name="Miyauchi S."/>
            <person name="Viragh M."/>
            <person name="Kuo A."/>
            <person name="Thoen E."/>
            <person name="Andreopoulos B."/>
            <person name="Lu D."/>
            <person name="Skrede I."/>
            <person name="Drula E."/>
            <person name="Henrissat B."/>
            <person name="Morin E."/>
            <person name="Kohler A."/>
            <person name="Barry K."/>
            <person name="LaButti K."/>
            <person name="Morin E."/>
            <person name="Salamov A."/>
            <person name="Lipzen A."/>
            <person name="Mereny Z."/>
            <person name="Hegedus B."/>
            <person name="Baldrian P."/>
            <person name="Stursova M."/>
            <person name="Weitz H."/>
            <person name="Taylor A."/>
            <person name="Grigoriev I.V."/>
            <person name="Nagy L.G."/>
            <person name="Martin F."/>
            <person name="Kauserud H."/>
        </authorList>
    </citation>
    <scope>NUCLEOTIDE SEQUENCE</scope>
    <source>
        <strain evidence="2">CBHHK067</strain>
    </source>
</reference>
<organism evidence="2 3">
    <name type="scientific">Mycena rosella</name>
    <name type="common">Pink bonnet</name>
    <name type="synonym">Agaricus rosellus</name>
    <dbReference type="NCBI Taxonomy" id="1033263"/>
    <lineage>
        <taxon>Eukaryota</taxon>
        <taxon>Fungi</taxon>
        <taxon>Dikarya</taxon>
        <taxon>Basidiomycota</taxon>
        <taxon>Agaricomycotina</taxon>
        <taxon>Agaricomycetes</taxon>
        <taxon>Agaricomycetidae</taxon>
        <taxon>Agaricales</taxon>
        <taxon>Marasmiineae</taxon>
        <taxon>Mycenaceae</taxon>
        <taxon>Mycena</taxon>
    </lineage>
</organism>
<feature type="region of interest" description="Disordered" evidence="1">
    <location>
        <begin position="216"/>
        <end position="264"/>
    </location>
</feature>
<comment type="caution">
    <text evidence="2">The sequence shown here is derived from an EMBL/GenBank/DDBJ whole genome shotgun (WGS) entry which is preliminary data.</text>
</comment>
<name>A0AAD7GIP9_MYCRO</name>
<keyword evidence="3" id="KW-1185">Reference proteome</keyword>
<feature type="compositionally biased region" description="Polar residues" evidence="1">
    <location>
        <begin position="216"/>
        <end position="229"/>
    </location>
</feature>
<dbReference type="Proteomes" id="UP001221757">
    <property type="component" value="Unassembled WGS sequence"/>
</dbReference>
<proteinExistence type="predicted"/>
<dbReference type="EMBL" id="JARKIE010000069">
    <property type="protein sequence ID" value="KAJ7689792.1"/>
    <property type="molecule type" value="Genomic_DNA"/>
</dbReference>
<evidence type="ECO:0000313" key="2">
    <source>
        <dbReference type="EMBL" id="KAJ7689792.1"/>
    </source>
</evidence>
<sequence>MARSAQQHRRRPLFVQNTRDFLGNRERRDALHTYFHYQHIAVPPPHDEYMLDAQMPRWGGNISVMCSTEDVHDFQNLNKYKKLMAQSCVAWYMLYATIHSPANNNSLVHGHLLQMESKTQYTVDTPMHLIISTYLTASAEPPREKSFCSGASHRFEHGCSGVFIGLDSPPAADNGPAVQATVGMPRSPLTLVRKDAPAAPGEAAAAAADAAQTAANTSTNTVASHSGSAAANDDKNSVLKKRKVGEIVNKAPHRRMRSATPALT</sequence>
<accession>A0AAD7GIP9</accession>